<dbReference type="UniPathway" id="UPA00196"/>
<gene>
    <name evidence="11" type="primary">PIGC</name>
    <name evidence="11" type="ORF">AK812_SmicGene19428</name>
</gene>
<dbReference type="InterPro" id="IPR009450">
    <property type="entry name" value="Plno_GlcNAc_GPI2"/>
</dbReference>
<evidence type="ECO:0000256" key="1">
    <source>
        <dbReference type="ARBA" id="ARBA00004141"/>
    </source>
</evidence>
<comment type="pathway">
    <text evidence="2">Glycolipid biosynthesis; glycosylphosphatidylinositol-anchor biosynthesis.</text>
</comment>
<reference evidence="11 12" key="1">
    <citation type="submission" date="2016-02" db="EMBL/GenBank/DDBJ databases">
        <title>Genome analysis of coral dinoflagellate symbionts highlights evolutionary adaptations to a symbiotic lifestyle.</title>
        <authorList>
            <person name="Aranda M."/>
            <person name="Li Y."/>
            <person name="Liew Y.J."/>
            <person name="Baumgarten S."/>
            <person name="Simakov O."/>
            <person name="Wilson M."/>
            <person name="Piel J."/>
            <person name="Ashoor H."/>
            <person name="Bougouffa S."/>
            <person name="Bajic V.B."/>
            <person name="Ryu T."/>
            <person name="Ravasi T."/>
            <person name="Bayer T."/>
            <person name="Micklem G."/>
            <person name="Kim H."/>
            <person name="Bhak J."/>
            <person name="Lajeunesse T.C."/>
            <person name="Voolstra C.R."/>
        </authorList>
    </citation>
    <scope>NUCLEOTIDE SEQUENCE [LARGE SCALE GENOMIC DNA]</scope>
    <source>
        <strain evidence="11 12">CCMP2467</strain>
    </source>
</reference>
<keyword evidence="4" id="KW-0337">GPI-anchor biosynthesis</keyword>
<feature type="domain" description="RRM" evidence="10">
    <location>
        <begin position="330"/>
        <end position="404"/>
    </location>
</feature>
<comment type="similarity">
    <text evidence="3">Belongs to the PIGC family.</text>
</comment>
<evidence type="ECO:0000313" key="12">
    <source>
        <dbReference type="Proteomes" id="UP000186817"/>
    </source>
</evidence>
<evidence type="ECO:0000256" key="7">
    <source>
        <dbReference type="ARBA" id="ARBA00023136"/>
    </source>
</evidence>
<protein>
    <submittedName>
        <fullName evidence="11">Phosphatidylinositol N-acetylglucosaminyltransferase subunit C</fullName>
    </submittedName>
</protein>
<name>A0A1Q9DSN7_SYMMI</name>
<dbReference type="OrthoDB" id="2017782at2759"/>
<feature type="compositionally biased region" description="Low complexity" evidence="9">
    <location>
        <begin position="1021"/>
        <end position="1034"/>
    </location>
</feature>
<feature type="compositionally biased region" description="Basic and acidic residues" evidence="9">
    <location>
        <begin position="471"/>
        <end position="480"/>
    </location>
</feature>
<keyword evidence="7" id="KW-0472">Membrane</keyword>
<organism evidence="11 12">
    <name type="scientific">Symbiodinium microadriaticum</name>
    <name type="common">Dinoflagellate</name>
    <name type="synonym">Zooxanthella microadriatica</name>
    <dbReference type="NCBI Taxonomy" id="2951"/>
    <lineage>
        <taxon>Eukaryota</taxon>
        <taxon>Sar</taxon>
        <taxon>Alveolata</taxon>
        <taxon>Dinophyceae</taxon>
        <taxon>Suessiales</taxon>
        <taxon>Symbiodiniaceae</taxon>
        <taxon>Symbiodinium</taxon>
    </lineage>
</organism>
<evidence type="ECO:0000256" key="5">
    <source>
        <dbReference type="ARBA" id="ARBA00022692"/>
    </source>
</evidence>
<dbReference type="GO" id="GO:0016757">
    <property type="term" value="F:glycosyltransferase activity"/>
    <property type="evidence" value="ECO:0007669"/>
    <property type="project" value="UniProtKB-KW"/>
</dbReference>
<dbReference type="AlphaFoldDB" id="A0A1Q9DSN7"/>
<keyword evidence="11" id="KW-0328">Glycosyltransferase</keyword>
<comment type="subcellular location">
    <subcellularLocation>
        <location evidence="1">Membrane</location>
        <topology evidence="1">Multi-pass membrane protein</topology>
    </subcellularLocation>
</comment>
<evidence type="ECO:0000259" key="10">
    <source>
        <dbReference type="PROSITE" id="PS50102"/>
    </source>
</evidence>
<comment type="caution">
    <text evidence="11">The sequence shown here is derived from an EMBL/GenBank/DDBJ whole genome shotgun (WGS) entry which is preliminary data.</text>
</comment>
<dbReference type="Proteomes" id="UP000186817">
    <property type="component" value="Unassembled WGS sequence"/>
</dbReference>
<evidence type="ECO:0000256" key="6">
    <source>
        <dbReference type="ARBA" id="ARBA00022989"/>
    </source>
</evidence>
<keyword evidence="11" id="KW-0808">Transferase</keyword>
<dbReference type="Pfam" id="PF06432">
    <property type="entry name" value="GPI2"/>
    <property type="match status" value="1"/>
</dbReference>
<dbReference type="SUPFAM" id="SSF54928">
    <property type="entry name" value="RNA-binding domain, RBD"/>
    <property type="match status" value="1"/>
</dbReference>
<sequence>MRLFTRGLAINANASPTKRLTLDTDIRPDQPDVPAKFRYLLCKYDEPHEPVKGASTDLDDEGANFAKSTPTKYPNVHLGFAFEGTAMRPYEDLDELKVRLERFGEVVDLQQDDGTVVAKFSKTSEAYEAQQKLTLGPDVLIEFGPQDADHYNRAKKRGRRQDTEDGTGAGNNKGRGLRAFQSEKDEGLIPKKKTEDEAVEAAPAKKARGQQPDAVSKLTPPSKPISRWSDRLSFEEQLEDFMKMPRRGMYNRYLVLGKLPPELRTGENIWRLMQPVQKDIVQVEMLTCFGKPVAHVTLRSATAAAAMHRLCEQNHKNLTVAFAPPRKATTTLWLGNVDDFVPRKSLESVLASYGKVLHGLRYLPARTCAFATFGEVSSSIAARNSLYGLEVQKNQYLNIDFVDDVDAQAAPPDAWGMWGGGAPAWPPPPWGMPGMPPWGHRPPWAPPPGIAWGMPGGPGMPPMHAGPNWRPPRDSDHWRNSDAVPGARLVERSKKGRARQDSASRSPREGKKKDKEGSKGDEPERSTKFKVKLYKMGEFCCNIVANFVKGKESPESLTNKLQIDQRTKIDHCRAHMERAGALSTVWHFSAADRRDCAAYDALCDYFVEKQRVGLVQTPSYYIYIVPPTEKYLKELSLPAVSHFVEQGIKDTQRYLQQPFEDNYVDDSFLNSLVLNAHVTRYELQELCCSTTSIIRQLCLVVIFVNVWWKAQLEYDFRWLFAVGGLLFSCHLWLCVSIRPFTGVLKACAIVFPLGVLAPLLQALTRSWRLAEDALNAKLASEPPMVAALARRTLRNVEVAAVARRTQASQGGNVMMGAQAVQNARALASALAPCKQADVADLLQKHHLRGLSFHLQADQCLFDSLTAHTEEAKKQGRVPFASVDLASKECLPLWIPSDAVGGRFAVRDEDEMALTGASPIANLGDLGRALKGATAAVAHHDVILQLAEQERVRSKPPYVAFLYDEMCRRQRARRAEKKDPNWNLAEETHKIDKGLLELVMQRLQPVLQQAGVEVPSSGRGSADAMATQQLAAAEAAQRRAEQATKSLADAQKKLMDQSAAMAQDTKRKQEDPAKPWSLSRKQQKTQEWFDKTQRIRQQKNQR</sequence>
<keyword evidence="6" id="KW-1133">Transmembrane helix</keyword>
<keyword evidence="5" id="KW-0812">Transmembrane</keyword>
<feature type="region of interest" description="Disordered" evidence="9">
    <location>
        <begin position="449"/>
        <end position="524"/>
    </location>
</feature>
<dbReference type="GO" id="GO:0000506">
    <property type="term" value="C:glycosylphosphatidylinositol-N-acetylglucosaminyltransferase (GPI-GnT) complex"/>
    <property type="evidence" value="ECO:0007669"/>
    <property type="project" value="TreeGrafter"/>
</dbReference>
<feature type="compositionally biased region" description="Basic and acidic residues" evidence="9">
    <location>
        <begin position="1063"/>
        <end position="1072"/>
    </location>
</feature>
<keyword evidence="8" id="KW-0694">RNA-binding</keyword>
<keyword evidence="12" id="KW-1185">Reference proteome</keyword>
<dbReference type="Gene3D" id="3.30.70.330">
    <property type="match status" value="1"/>
</dbReference>
<dbReference type="PANTHER" id="PTHR12982:SF0">
    <property type="entry name" value="PHOSPHATIDYLINOSITOL N-ACETYLGLUCOSAMINYLTRANSFERASE SUBUNIT C"/>
    <property type="match status" value="1"/>
</dbReference>
<dbReference type="CDD" id="cd21546">
    <property type="entry name" value="SPOC_FPA-like"/>
    <property type="match status" value="1"/>
</dbReference>
<feature type="region of interest" description="Disordered" evidence="9">
    <location>
        <begin position="149"/>
        <end position="223"/>
    </location>
</feature>
<proteinExistence type="inferred from homology"/>
<evidence type="ECO:0000256" key="8">
    <source>
        <dbReference type="PROSITE-ProRule" id="PRU00176"/>
    </source>
</evidence>
<evidence type="ECO:0000256" key="2">
    <source>
        <dbReference type="ARBA" id="ARBA00004687"/>
    </source>
</evidence>
<dbReference type="GO" id="GO:0006506">
    <property type="term" value="P:GPI anchor biosynthetic process"/>
    <property type="evidence" value="ECO:0007669"/>
    <property type="project" value="UniProtKB-UniPathway"/>
</dbReference>
<feature type="compositionally biased region" description="Basic and acidic residues" evidence="9">
    <location>
        <begin position="181"/>
        <end position="196"/>
    </location>
</feature>
<evidence type="ECO:0000256" key="9">
    <source>
        <dbReference type="SAM" id="MobiDB-lite"/>
    </source>
</evidence>
<dbReference type="GO" id="GO:0003723">
    <property type="term" value="F:RNA binding"/>
    <property type="evidence" value="ECO:0007669"/>
    <property type="project" value="UniProtKB-UniRule"/>
</dbReference>
<dbReference type="InterPro" id="IPR012677">
    <property type="entry name" value="Nucleotide-bd_a/b_plait_sf"/>
</dbReference>
<dbReference type="PROSITE" id="PS50102">
    <property type="entry name" value="RRM"/>
    <property type="match status" value="1"/>
</dbReference>
<evidence type="ECO:0000256" key="3">
    <source>
        <dbReference type="ARBA" id="ARBA00008321"/>
    </source>
</evidence>
<dbReference type="InterPro" id="IPR035979">
    <property type="entry name" value="RBD_domain_sf"/>
</dbReference>
<feature type="compositionally biased region" description="Basic and acidic residues" evidence="9">
    <location>
        <begin position="489"/>
        <end position="524"/>
    </location>
</feature>
<feature type="region of interest" description="Disordered" evidence="9">
    <location>
        <begin position="1013"/>
        <end position="1101"/>
    </location>
</feature>
<accession>A0A1Q9DSN7</accession>
<dbReference type="InterPro" id="IPR000504">
    <property type="entry name" value="RRM_dom"/>
</dbReference>
<dbReference type="Pfam" id="PF07744">
    <property type="entry name" value="SPOC"/>
    <property type="match status" value="1"/>
</dbReference>
<dbReference type="EMBL" id="LSRX01000406">
    <property type="protein sequence ID" value="OLP98148.1"/>
    <property type="molecule type" value="Genomic_DNA"/>
</dbReference>
<dbReference type="PANTHER" id="PTHR12982">
    <property type="entry name" value="PHOSPHATIDYLINOSITOL GLYCAN, CLASS C"/>
    <property type="match status" value="1"/>
</dbReference>
<dbReference type="InterPro" id="IPR012921">
    <property type="entry name" value="SPOC_C"/>
</dbReference>
<evidence type="ECO:0000256" key="4">
    <source>
        <dbReference type="ARBA" id="ARBA00022502"/>
    </source>
</evidence>
<evidence type="ECO:0000313" key="11">
    <source>
        <dbReference type="EMBL" id="OLP98148.1"/>
    </source>
</evidence>